<keyword evidence="3" id="KW-0677">Repeat</keyword>
<comment type="subcellular location">
    <subcellularLocation>
        <location evidence="1">Membrane</location>
        <topology evidence="1">Multi-pass membrane protein</topology>
    </subcellularLocation>
</comment>
<accession>A0A0D2KDF3</accession>
<dbReference type="STRING" id="145388.A0A0D2KDF3"/>
<dbReference type="GO" id="GO:0016020">
    <property type="term" value="C:membrane"/>
    <property type="evidence" value="ECO:0007669"/>
    <property type="project" value="UniProtKB-SubCell"/>
</dbReference>
<reference evidence="9 10" key="1">
    <citation type="journal article" date="2013" name="BMC Genomics">
        <title>Reconstruction of the lipid metabolism for the microalga Monoraphidium neglectum from its genome sequence reveals characteristics suitable for biofuel production.</title>
        <authorList>
            <person name="Bogen C."/>
            <person name="Al-Dilaimi A."/>
            <person name="Albersmeier A."/>
            <person name="Wichmann J."/>
            <person name="Grundmann M."/>
            <person name="Rupp O."/>
            <person name="Lauersen K.J."/>
            <person name="Blifernez-Klassen O."/>
            <person name="Kalinowski J."/>
            <person name="Goesmann A."/>
            <person name="Mussgnug J.H."/>
            <person name="Kruse O."/>
        </authorList>
    </citation>
    <scope>NUCLEOTIDE SEQUENCE [LARGE SCALE GENOMIC DNA]</scope>
    <source>
        <strain evidence="9 10">SAG 48.87</strain>
    </source>
</reference>
<dbReference type="Proteomes" id="UP000054498">
    <property type="component" value="Unassembled WGS sequence"/>
</dbReference>
<keyword evidence="10" id="KW-1185">Reference proteome</keyword>
<evidence type="ECO:0000256" key="7">
    <source>
        <dbReference type="SAM" id="MobiDB-lite"/>
    </source>
</evidence>
<evidence type="ECO:0000256" key="2">
    <source>
        <dbReference type="ARBA" id="ARBA00022692"/>
    </source>
</evidence>
<proteinExistence type="predicted"/>
<evidence type="ECO:0000313" key="9">
    <source>
        <dbReference type="EMBL" id="KIY93843.1"/>
    </source>
</evidence>
<dbReference type="AlphaFoldDB" id="A0A0D2KDF3"/>
<dbReference type="OrthoDB" id="428525at2759"/>
<organism evidence="9 10">
    <name type="scientific">Monoraphidium neglectum</name>
    <dbReference type="NCBI Taxonomy" id="145388"/>
    <lineage>
        <taxon>Eukaryota</taxon>
        <taxon>Viridiplantae</taxon>
        <taxon>Chlorophyta</taxon>
        <taxon>core chlorophytes</taxon>
        <taxon>Chlorophyceae</taxon>
        <taxon>CS clade</taxon>
        <taxon>Sphaeropleales</taxon>
        <taxon>Selenastraceae</taxon>
        <taxon>Monoraphidium</taxon>
    </lineage>
</organism>
<evidence type="ECO:0000256" key="8">
    <source>
        <dbReference type="SAM" id="Phobius"/>
    </source>
</evidence>
<dbReference type="GeneID" id="25731649"/>
<dbReference type="KEGG" id="mng:MNEG_14119"/>
<evidence type="ECO:0000313" key="10">
    <source>
        <dbReference type="Proteomes" id="UP000054498"/>
    </source>
</evidence>
<dbReference type="Gene3D" id="1.10.3080.10">
    <property type="entry name" value="Clc chloride channel"/>
    <property type="match status" value="1"/>
</dbReference>
<feature type="transmembrane region" description="Helical" evidence="8">
    <location>
        <begin position="221"/>
        <end position="245"/>
    </location>
</feature>
<evidence type="ECO:0000256" key="4">
    <source>
        <dbReference type="ARBA" id="ARBA00022989"/>
    </source>
</evidence>
<feature type="transmembrane region" description="Helical" evidence="8">
    <location>
        <begin position="153"/>
        <end position="176"/>
    </location>
</feature>
<gene>
    <name evidence="9" type="ORF">MNEG_14119</name>
</gene>
<name>A0A0D2KDF3_9CHLO</name>
<dbReference type="InterPro" id="IPR014743">
    <property type="entry name" value="Cl-channel_core"/>
</dbReference>
<keyword evidence="6 8" id="KW-0472">Membrane</keyword>
<dbReference type="GO" id="GO:0015108">
    <property type="term" value="F:chloride transmembrane transporter activity"/>
    <property type="evidence" value="ECO:0007669"/>
    <property type="project" value="InterPro"/>
</dbReference>
<feature type="region of interest" description="Disordered" evidence="7">
    <location>
        <begin position="70"/>
        <end position="96"/>
    </location>
</feature>
<dbReference type="PANTHER" id="PTHR11689">
    <property type="entry name" value="CHLORIDE CHANNEL PROTEIN CLC FAMILY MEMBER"/>
    <property type="match status" value="1"/>
</dbReference>
<dbReference type="InterPro" id="IPR051280">
    <property type="entry name" value="Cl-channel/antiporter"/>
</dbReference>
<dbReference type="PRINTS" id="PR00762">
    <property type="entry name" value="CLCHANNEL"/>
</dbReference>
<dbReference type="InterPro" id="IPR001807">
    <property type="entry name" value="ClC"/>
</dbReference>
<feature type="transmembrane region" description="Helical" evidence="8">
    <location>
        <begin position="113"/>
        <end position="133"/>
    </location>
</feature>
<keyword evidence="4 8" id="KW-1133">Transmembrane helix</keyword>
<evidence type="ECO:0000256" key="5">
    <source>
        <dbReference type="ARBA" id="ARBA00023122"/>
    </source>
</evidence>
<evidence type="ECO:0000256" key="6">
    <source>
        <dbReference type="ARBA" id="ARBA00023136"/>
    </source>
</evidence>
<dbReference type="Pfam" id="PF00654">
    <property type="entry name" value="Voltage_CLC"/>
    <property type="match status" value="1"/>
</dbReference>
<evidence type="ECO:0000256" key="3">
    <source>
        <dbReference type="ARBA" id="ARBA00022737"/>
    </source>
</evidence>
<keyword evidence="5" id="KW-0129">CBS domain</keyword>
<sequence>MPLRLSVGPCYAPAPFCSIAVTTALVGFAQSMLVAALYQMRSGFIYNIVSEHEAWIPKLFQYTGGGSAAGRWGGGRPHRPRPALADSDPKAGDAATPAAAPERRAAALAEAPVFFNLALAFGSSVSLFLISPAASGSGIPDVKAYLNGVESPIFRNFFTVKTFVIGSALAVASSLVMGKEGPMLHAGSILAVILGSSKWFQHKMDLAMHWGTYTYNRDIRDLVACGAACGVCTAFKAPVGGVFFAMEMSTRAQALGANHHT</sequence>
<feature type="transmembrane region" description="Helical" evidence="8">
    <location>
        <begin position="12"/>
        <end position="38"/>
    </location>
</feature>
<protein>
    <submittedName>
        <fullName evidence="9">Chloride channel protein CLC-a</fullName>
    </submittedName>
</protein>
<keyword evidence="2 8" id="KW-0812">Transmembrane</keyword>
<dbReference type="PANTHER" id="PTHR11689:SF136">
    <property type="entry name" value="H(+)_CL(-) EXCHANGE TRANSPORTER 7"/>
    <property type="match status" value="1"/>
</dbReference>
<dbReference type="EMBL" id="KK104484">
    <property type="protein sequence ID" value="KIY93843.1"/>
    <property type="molecule type" value="Genomic_DNA"/>
</dbReference>
<dbReference type="SUPFAM" id="SSF81340">
    <property type="entry name" value="Clc chloride channel"/>
    <property type="match status" value="1"/>
</dbReference>
<evidence type="ECO:0000256" key="1">
    <source>
        <dbReference type="ARBA" id="ARBA00004141"/>
    </source>
</evidence>
<dbReference type="RefSeq" id="XP_013892863.1">
    <property type="nucleotide sequence ID" value="XM_014037409.1"/>
</dbReference>